<organism evidence="2">
    <name type="scientific">gut metagenome</name>
    <dbReference type="NCBI Taxonomy" id="749906"/>
    <lineage>
        <taxon>unclassified sequences</taxon>
        <taxon>metagenomes</taxon>
        <taxon>organismal metagenomes</taxon>
    </lineage>
</organism>
<keyword evidence="1" id="KW-1133">Transmembrane helix</keyword>
<dbReference type="AlphaFoldDB" id="J9D917"/>
<evidence type="ECO:0000313" key="2">
    <source>
        <dbReference type="EMBL" id="EJX09326.1"/>
    </source>
</evidence>
<comment type="caution">
    <text evidence="2">The sequence shown here is derived from an EMBL/GenBank/DDBJ whole genome shotgun (WGS) entry which is preliminary data.</text>
</comment>
<sequence>MKNEINQQQRTVSQWEELIERYFDGTLSEKEERELQHFFSTSDLSTEMFDEARAVMGFLKVGKDLQKKQRPLRFMERIRPLRVAALVGGIFLGGTLWMAWERSQNVCEVYIYGTRHTDVAMVMSQMHNSLDRVDCAGEGNIVEMQLNDLFQTMEEK</sequence>
<dbReference type="EMBL" id="AMCI01000418">
    <property type="protein sequence ID" value="EJX09326.1"/>
    <property type="molecule type" value="Genomic_DNA"/>
</dbReference>
<protein>
    <submittedName>
        <fullName evidence="2">Uncharacterized protein</fullName>
    </submittedName>
</protein>
<accession>J9D917</accession>
<evidence type="ECO:0000256" key="1">
    <source>
        <dbReference type="SAM" id="Phobius"/>
    </source>
</evidence>
<name>J9D917_9ZZZZ</name>
<reference evidence="2" key="1">
    <citation type="journal article" date="2012" name="PLoS ONE">
        <title>Gene sets for utilization of primary and secondary nutrition supplies in the distal gut of endangered iberian lynx.</title>
        <authorList>
            <person name="Alcaide M."/>
            <person name="Messina E."/>
            <person name="Richter M."/>
            <person name="Bargiela R."/>
            <person name="Peplies J."/>
            <person name="Huws S.A."/>
            <person name="Newbold C.J."/>
            <person name="Golyshin P.N."/>
            <person name="Simon M.A."/>
            <person name="Lopez G."/>
            <person name="Yakimov M.M."/>
            <person name="Ferrer M."/>
        </authorList>
    </citation>
    <scope>NUCLEOTIDE SEQUENCE</scope>
</reference>
<proteinExistence type="predicted"/>
<keyword evidence="1" id="KW-0812">Transmembrane</keyword>
<keyword evidence="1" id="KW-0472">Membrane</keyword>
<feature type="transmembrane region" description="Helical" evidence="1">
    <location>
        <begin position="80"/>
        <end position="100"/>
    </location>
</feature>
<gene>
    <name evidence="2" type="ORF">EVA_02575</name>
</gene>